<protein>
    <submittedName>
        <fullName evidence="1">Uncharacterized protein</fullName>
    </submittedName>
</protein>
<proteinExistence type="predicted"/>
<name>A0A820T890_9BILA</name>
<comment type="caution">
    <text evidence="1">The sequence shown here is derived from an EMBL/GenBank/DDBJ whole genome shotgun (WGS) entry which is preliminary data.</text>
</comment>
<evidence type="ECO:0000313" key="1">
    <source>
        <dbReference type="EMBL" id="CAF4461761.1"/>
    </source>
</evidence>
<accession>A0A820T890</accession>
<sequence length="15" mass="1821">IERNVRFSELQCLTI</sequence>
<dbReference type="Proteomes" id="UP000663881">
    <property type="component" value="Unassembled WGS sequence"/>
</dbReference>
<feature type="non-terminal residue" evidence="1">
    <location>
        <position position="1"/>
    </location>
</feature>
<organism evidence="1 2">
    <name type="scientific">Adineta steineri</name>
    <dbReference type="NCBI Taxonomy" id="433720"/>
    <lineage>
        <taxon>Eukaryota</taxon>
        <taxon>Metazoa</taxon>
        <taxon>Spiralia</taxon>
        <taxon>Gnathifera</taxon>
        <taxon>Rotifera</taxon>
        <taxon>Eurotatoria</taxon>
        <taxon>Bdelloidea</taxon>
        <taxon>Adinetida</taxon>
        <taxon>Adinetidae</taxon>
        <taxon>Adineta</taxon>
    </lineage>
</organism>
<gene>
    <name evidence="1" type="ORF">OKA104_LOCUS54737</name>
</gene>
<evidence type="ECO:0000313" key="2">
    <source>
        <dbReference type="Proteomes" id="UP000663881"/>
    </source>
</evidence>
<reference evidence="1" key="1">
    <citation type="submission" date="2021-02" db="EMBL/GenBank/DDBJ databases">
        <authorList>
            <person name="Nowell W R."/>
        </authorList>
    </citation>
    <scope>NUCLEOTIDE SEQUENCE</scope>
</reference>
<dbReference type="EMBL" id="CAJOAY010037099">
    <property type="protein sequence ID" value="CAF4461761.1"/>
    <property type="molecule type" value="Genomic_DNA"/>
</dbReference>